<dbReference type="PROSITE" id="PS50113">
    <property type="entry name" value="PAC"/>
    <property type="match status" value="1"/>
</dbReference>
<dbReference type="SMART" id="SM00267">
    <property type="entry name" value="GGDEF"/>
    <property type="match status" value="1"/>
</dbReference>
<feature type="transmembrane region" description="Helical" evidence="2">
    <location>
        <begin position="211"/>
        <end position="227"/>
    </location>
</feature>
<dbReference type="InterPro" id="IPR000160">
    <property type="entry name" value="GGDEF_dom"/>
</dbReference>
<keyword evidence="1" id="KW-0175">Coiled coil</keyword>
<dbReference type="InterPro" id="IPR013656">
    <property type="entry name" value="PAS_4"/>
</dbReference>
<feature type="transmembrane region" description="Helical" evidence="2">
    <location>
        <begin position="39"/>
        <end position="61"/>
    </location>
</feature>
<proteinExistence type="predicted"/>
<keyword evidence="2" id="KW-0812">Transmembrane</keyword>
<feature type="domain" description="PAC" evidence="3">
    <location>
        <begin position="297"/>
        <end position="349"/>
    </location>
</feature>
<dbReference type="InterPro" id="IPR000014">
    <property type="entry name" value="PAS"/>
</dbReference>
<keyword evidence="2" id="KW-1133">Transmembrane helix</keyword>
<accession>A0ABR8CX89</accession>
<dbReference type="Pfam" id="PF00990">
    <property type="entry name" value="GGDEF"/>
    <property type="match status" value="1"/>
</dbReference>
<dbReference type="CDD" id="cd01949">
    <property type="entry name" value="GGDEF"/>
    <property type="match status" value="1"/>
</dbReference>
<dbReference type="Pfam" id="PF08448">
    <property type="entry name" value="PAS_4"/>
    <property type="match status" value="1"/>
</dbReference>
<dbReference type="Gene3D" id="3.30.450.20">
    <property type="entry name" value="PAS domain"/>
    <property type="match status" value="1"/>
</dbReference>
<dbReference type="InterPro" id="IPR031621">
    <property type="entry name" value="HisKA_7TM"/>
</dbReference>
<dbReference type="NCBIfam" id="TIGR00229">
    <property type="entry name" value="sensory_box"/>
    <property type="match status" value="1"/>
</dbReference>
<dbReference type="PANTHER" id="PTHR45138:SF9">
    <property type="entry name" value="DIGUANYLATE CYCLASE DGCM-RELATED"/>
    <property type="match status" value="1"/>
</dbReference>
<feature type="domain" description="GGDEF" evidence="4">
    <location>
        <begin position="402"/>
        <end position="535"/>
    </location>
</feature>
<evidence type="ECO:0000259" key="3">
    <source>
        <dbReference type="PROSITE" id="PS50113"/>
    </source>
</evidence>
<dbReference type="Gene3D" id="3.30.70.270">
    <property type="match status" value="1"/>
</dbReference>
<dbReference type="InterPro" id="IPR050469">
    <property type="entry name" value="Diguanylate_Cyclase"/>
</dbReference>
<feature type="transmembrane region" description="Helical" evidence="2">
    <location>
        <begin position="103"/>
        <end position="126"/>
    </location>
</feature>
<keyword evidence="6" id="KW-1185">Reference proteome</keyword>
<dbReference type="Proteomes" id="UP000661112">
    <property type="component" value="Unassembled WGS sequence"/>
</dbReference>
<dbReference type="InterPro" id="IPR043128">
    <property type="entry name" value="Rev_trsase/Diguanyl_cyclase"/>
</dbReference>
<evidence type="ECO:0000256" key="2">
    <source>
        <dbReference type="SAM" id="Phobius"/>
    </source>
</evidence>
<comment type="caution">
    <text evidence="5">The sequence shown here is derived from an EMBL/GenBank/DDBJ whole genome shotgun (WGS) entry which is preliminary data.</text>
</comment>
<evidence type="ECO:0000256" key="1">
    <source>
        <dbReference type="SAM" id="Coils"/>
    </source>
</evidence>
<feature type="transmembrane region" description="Helical" evidence="2">
    <location>
        <begin position="146"/>
        <end position="170"/>
    </location>
</feature>
<dbReference type="InterPro" id="IPR029787">
    <property type="entry name" value="Nucleotide_cyclase"/>
</dbReference>
<dbReference type="PANTHER" id="PTHR45138">
    <property type="entry name" value="REGULATORY COMPONENTS OF SENSORY TRANSDUCTION SYSTEM"/>
    <property type="match status" value="1"/>
</dbReference>
<evidence type="ECO:0000313" key="6">
    <source>
        <dbReference type="Proteomes" id="UP000661112"/>
    </source>
</evidence>
<gene>
    <name evidence="5" type="ORF">H6G83_01655</name>
</gene>
<sequence>MYVEYNLYFMILSVTAVISATVAYAAWQRRSRCSASKPFIAMMLAIAGYATVAAMEASATLLRDKIFWSKLEYVGSGTVITFFLIFAMHFTNKLHWLTISNLAKLWVIPIFNMALVATNEWHGLVWSGFLPDPQGTNFVIYQHNVGFFWVMGCVYTYTLIGTLMLVQKALLPSALYRRQSSMTLAAVVCPLLGATLYMLRLTPVGLNVTPMSFMLTGVCFFVSVFRFRMFDLVPVARETLIERMSDGVIVLDAQNRIIDMNPAARYLIGAKHQHIGQPLAEVLGKWSDIIKSYHPHESFKTEIVMDSGTVMYLELLITPLHSDRQQLTGRLLVLHDITQRYQAELELRQANQRLQKQVLEIQTLQAQLREQATKDGLTGLFNRRYFDEVFPKRLLQATQNAAPVALMIMDIDYFKHINDTFGHQAGDMVIQGFAEILHKYSNSQDMACRYGGEEFVLALPGVELEKAVERAEQIRSSFEMMRWEFAGKEISTTVSGGVGVFPKHGNTKDELLSAVDMALYAAKLDGRNCIKCVASN</sequence>
<name>A0ABR8CX89_9NOST</name>
<feature type="transmembrane region" description="Helical" evidence="2">
    <location>
        <begin position="73"/>
        <end position="91"/>
    </location>
</feature>
<feature type="transmembrane region" description="Helical" evidence="2">
    <location>
        <begin position="6"/>
        <end position="27"/>
    </location>
</feature>
<organism evidence="5 6">
    <name type="scientific">Anabaena azotica FACHB-119</name>
    <dbReference type="NCBI Taxonomy" id="947527"/>
    <lineage>
        <taxon>Bacteria</taxon>
        <taxon>Bacillati</taxon>
        <taxon>Cyanobacteriota</taxon>
        <taxon>Cyanophyceae</taxon>
        <taxon>Nostocales</taxon>
        <taxon>Nostocaceae</taxon>
        <taxon>Anabaena</taxon>
        <taxon>Anabaena azotica</taxon>
    </lineage>
</organism>
<feature type="transmembrane region" description="Helical" evidence="2">
    <location>
        <begin position="182"/>
        <end position="199"/>
    </location>
</feature>
<dbReference type="SUPFAM" id="SSF55785">
    <property type="entry name" value="PYP-like sensor domain (PAS domain)"/>
    <property type="match status" value="1"/>
</dbReference>
<dbReference type="EMBL" id="JACJSG010000002">
    <property type="protein sequence ID" value="MBD2499332.1"/>
    <property type="molecule type" value="Genomic_DNA"/>
</dbReference>
<dbReference type="NCBIfam" id="TIGR00254">
    <property type="entry name" value="GGDEF"/>
    <property type="match status" value="1"/>
</dbReference>
<protein>
    <submittedName>
        <fullName evidence="5">Diguanylate cyclase</fullName>
    </submittedName>
</protein>
<reference evidence="5 6" key="1">
    <citation type="journal article" date="2020" name="ISME J.">
        <title>Comparative genomics reveals insights into cyanobacterial evolution and habitat adaptation.</title>
        <authorList>
            <person name="Chen M.Y."/>
            <person name="Teng W.K."/>
            <person name="Zhao L."/>
            <person name="Hu C.X."/>
            <person name="Zhou Y.K."/>
            <person name="Han B.P."/>
            <person name="Song L.R."/>
            <person name="Shu W.S."/>
        </authorList>
    </citation>
    <scope>NUCLEOTIDE SEQUENCE [LARGE SCALE GENOMIC DNA]</scope>
    <source>
        <strain evidence="5 6">FACHB-119</strain>
    </source>
</reference>
<evidence type="ECO:0000313" key="5">
    <source>
        <dbReference type="EMBL" id="MBD2499332.1"/>
    </source>
</evidence>
<keyword evidence="2" id="KW-0472">Membrane</keyword>
<feature type="coiled-coil region" evidence="1">
    <location>
        <begin position="347"/>
        <end position="374"/>
    </location>
</feature>
<dbReference type="PROSITE" id="PS50887">
    <property type="entry name" value="GGDEF"/>
    <property type="match status" value="1"/>
</dbReference>
<dbReference type="Pfam" id="PF16927">
    <property type="entry name" value="HisKA_7TM"/>
    <property type="match status" value="1"/>
</dbReference>
<evidence type="ECO:0000259" key="4">
    <source>
        <dbReference type="PROSITE" id="PS50887"/>
    </source>
</evidence>
<dbReference type="CDD" id="cd00130">
    <property type="entry name" value="PAS"/>
    <property type="match status" value="1"/>
</dbReference>
<dbReference type="SUPFAM" id="SSF55073">
    <property type="entry name" value="Nucleotide cyclase"/>
    <property type="match status" value="1"/>
</dbReference>
<dbReference type="InterPro" id="IPR000700">
    <property type="entry name" value="PAS-assoc_C"/>
</dbReference>
<dbReference type="InterPro" id="IPR035965">
    <property type="entry name" value="PAS-like_dom_sf"/>
</dbReference>